<evidence type="ECO:0000313" key="5">
    <source>
        <dbReference type="Proteomes" id="UP000001964"/>
    </source>
</evidence>
<keyword evidence="5" id="KW-1185">Reference proteome</keyword>
<name>Q0AR04_MARMM</name>
<dbReference type="Gene3D" id="3.40.50.450">
    <property type="match status" value="1"/>
</dbReference>
<dbReference type="eggNOG" id="COG1611">
    <property type="taxonomic scope" value="Bacteria"/>
</dbReference>
<protein>
    <recommendedName>
        <fullName evidence="3">Cytokinin riboside 5'-monophosphate phosphoribohydrolase</fullName>
        <ecNumber evidence="3">3.2.2.n1</ecNumber>
    </recommendedName>
</protein>
<keyword evidence="3" id="KW-0378">Hydrolase</keyword>
<comment type="similarity">
    <text evidence="2 3">Belongs to the LOG family.</text>
</comment>
<comment type="catalytic activity">
    <reaction evidence="1">
        <text>AMP + H2O = D-ribose 5-phosphate + adenine</text>
        <dbReference type="Rhea" id="RHEA:20129"/>
        <dbReference type="ChEBI" id="CHEBI:15377"/>
        <dbReference type="ChEBI" id="CHEBI:16708"/>
        <dbReference type="ChEBI" id="CHEBI:78346"/>
        <dbReference type="ChEBI" id="CHEBI:456215"/>
        <dbReference type="EC" id="3.2.2.4"/>
    </reaction>
</comment>
<dbReference type="GO" id="GO:0005829">
    <property type="term" value="C:cytosol"/>
    <property type="evidence" value="ECO:0007669"/>
    <property type="project" value="TreeGrafter"/>
</dbReference>
<dbReference type="PANTHER" id="PTHR31223:SF70">
    <property type="entry name" value="LOG FAMILY PROTEIN YJL055W"/>
    <property type="match status" value="1"/>
</dbReference>
<dbReference type="GO" id="GO:0008714">
    <property type="term" value="F:AMP nucleosidase activity"/>
    <property type="evidence" value="ECO:0007669"/>
    <property type="project" value="UniProtKB-EC"/>
</dbReference>
<dbReference type="STRING" id="394221.Mmar10_0990"/>
<reference evidence="4 5" key="1">
    <citation type="submission" date="2006-08" db="EMBL/GenBank/DDBJ databases">
        <title>Complete sequence of Maricaulis maris MCS10.</title>
        <authorList>
            <consortium name="US DOE Joint Genome Institute"/>
            <person name="Copeland A."/>
            <person name="Lucas S."/>
            <person name="Lapidus A."/>
            <person name="Barry K."/>
            <person name="Detter J.C."/>
            <person name="Glavina del Rio T."/>
            <person name="Hammon N."/>
            <person name="Israni S."/>
            <person name="Dalin E."/>
            <person name="Tice H."/>
            <person name="Pitluck S."/>
            <person name="Saunders E."/>
            <person name="Brettin T."/>
            <person name="Bruce D."/>
            <person name="Han C."/>
            <person name="Tapia R."/>
            <person name="Gilna P."/>
            <person name="Schmutz J."/>
            <person name="Larimer F."/>
            <person name="Land M."/>
            <person name="Hauser L."/>
            <person name="Kyrpides N."/>
            <person name="Mikhailova N."/>
            <person name="Viollier P."/>
            <person name="Stephens C."/>
            <person name="Richardson P."/>
        </authorList>
    </citation>
    <scope>NUCLEOTIDE SEQUENCE [LARGE SCALE GENOMIC DNA]</scope>
    <source>
        <strain evidence="4 5">MCS10</strain>
    </source>
</reference>
<sequence>MAKLRSIGVFCGSRMGERKSYADAAAQVGRAIAQSGCRLVYGGGDVGLMGISASTAAAEGGAVHGIIPGFLIAREGHLDGVEIKIVETMSERKSLLIAESDAYIILPGGTGTLEEVFDVISRQQLGLQDKPIVFLNTDGFWAPFIDLIAHTVREGFTPQSLADHVDLIDSPEVAIARIIAQLDEKLASGTGMTD</sequence>
<dbReference type="InterPro" id="IPR005269">
    <property type="entry name" value="LOG"/>
</dbReference>
<evidence type="ECO:0000256" key="3">
    <source>
        <dbReference type="RuleBase" id="RU363015"/>
    </source>
</evidence>
<dbReference type="NCBIfam" id="TIGR00730">
    <property type="entry name" value="Rossman fold protein, TIGR00730 family"/>
    <property type="match status" value="1"/>
</dbReference>
<evidence type="ECO:0000313" key="4">
    <source>
        <dbReference type="EMBL" id="ABI65283.1"/>
    </source>
</evidence>
<keyword evidence="3" id="KW-0203">Cytokinin biosynthesis</keyword>
<proteinExistence type="inferred from homology"/>
<dbReference type="Proteomes" id="UP000001964">
    <property type="component" value="Chromosome"/>
</dbReference>
<dbReference type="SUPFAM" id="SSF102405">
    <property type="entry name" value="MCP/YpsA-like"/>
    <property type="match status" value="1"/>
</dbReference>
<dbReference type="HOGENOM" id="CLU_058336_4_0_5"/>
<evidence type="ECO:0000256" key="2">
    <source>
        <dbReference type="ARBA" id="ARBA00006763"/>
    </source>
</evidence>
<dbReference type="Pfam" id="PF03641">
    <property type="entry name" value="Lysine_decarbox"/>
    <property type="match status" value="1"/>
</dbReference>
<dbReference type="InterPro" id="IPR031100">
    <property type="entry name" value="LOG_fam"/>
</dbReference>
<dbReference type="AlphaFoldDB" id="Q0AR04"/>
<dbReference type="PANTHER" id="PTHR31223">
    <property type="entry name" value="LOG FAMILY PROTEIN YJL055W"/>
    <property type="match status" value="1"/>
</dbReference>
<dbReference type="OrthoDB" id="9801098at2"/>
<gene>
    <name evidence="4" type="ordered locus">Mmar10_0990</name>
</gene>
<evidence type="ECO:0000256" key="1">
    <source>
        <dbReference type="ARBA" id="ARBA00000274"/>
    </source>
</evidence>
<dbReference type="GO" id="GO:0009691">
    <property type="term" value="P:cytokinin biosynthetic process"/>
    <property type="evidence" value="ECO:0007669"/>
    <property type="project" value="UniProtKB-UniRule"/>
</dbReference>
<dbReference type="EMBL" id="CP000449">
    <property type="protein sequence ID" value="ABI65283.1"/>
    <property type="molecule type" value="Genomic_DNA"/>
</dbReference>
<organism evidence="4 5">
    <name type="scientific">Maricaulis maris (strain MCS10)</name>
    <name type="common">Caulobacter maris</name>
    <dbReference type="NCBI Taxonomy" id="394221"/>
    <lineage>
        <taxon>Bacteria</taxon>
        <taxon>Pseudomonadati</taxon>
        <taxon>Pseudomonadota</taxon>
        <taxon>Alphaproteobacteria</taxon>
        <taxon>Maricaulales</taxon>
        <taxon>Maricaulaceae</taxon>
        <taxon>Maricaulis</taxon>
    </lineage>
</organism>
<accession>Q0AR04</accession>
<dbReference type="KEGG" id="mmr:Mmar10_0990"/>
<dbReference type="EC" id="3.2.2.n1" evidence="3"/>